<name>A0A366M885_9EURY</name>
<evidence type="ECO:0000313" key="5">
    <source>
        <dbReference type="Proteomes" id="UP000253099"/>
    </source>
</evidence>
<protein>
    <recommendedName>
        <fullName evidence="3">Big-1 domain-containing protein</fullName>
    </recommendedName>
</protein>
<dbReference type="InterPro" id="IPR008964">
    <property type="entry name" value="Invasin/intimin_cell_adhesion"/>
</dbReference>
<dbReference type="SUPFAM" id="SSF49373">
    <property type="entry name" value="Invasin/intimin cell-adhesion fragments"/>
    <property type="match status" value="1"/>
</dbReference>
<gene>
    <name evidence="4" type="ORF">ALNOE001_19710</name>
</gene>
<dbReference type="Pfam" id="PF16640">
    <property type="entry name" value="Big_3_5"/>
    <property type="match status" value="1"/>
</dbReference>
<dbReference type="SMART" id="SM00634">
    <property type="entry name" value="BID_1"/>
    <property type="match status" value="2"/>
</dbReference>
<reference evidence="4 5" key="1">
    <citation type="submission" date="2018-06" db="EMBL/GenBank/DDBJ databases">
        <title>Genomic insight into two independent archaeal endosymbiosis events.</title>
        <authorList>
            <person name="Lind A.E."/>
            <person name="Lewis W.H."/>
            <person name="Spang A."/>
            <person name="Guy L."/>
            <person name="Embley M.T."/>
            <person name="Ettema T.J.G."/>
        </authorList>
    </citation>
    <scope>NUCLEOTIDE SEQUENCE [LARGE SCALE GENOMIC DNA]</scope>
    <source>
        <strain evidence="4">NOE</strain>
    </source>
</reference>
<feature type="domain" description="Big-1" evidence="3">
    <location>
        <begin position="138"/>
        <end position="222"/>
    </location>
</feature>
<sequence>MLQLKRTVPYKYVGINAFNGNLFNDNIGSNIYINNRENFNTVLKIMSMEITNGKLIIRVQVNDTYNLAGVTNGTNIYLNNNIYSNTTDSNGIGVFVMDVLIKNQLNITSFINSTNYIAGNNTFYNYNYSDDNHRNNKTVININVSNNSLKIGEELIITAILTDEYGNPINNAEVNFYLNGILIGKNTTYENGIAYLKYKSNFTGEFTLNNTFNGNMQYSYSTNSTYLSVLKNETQLNITVNGNQIGETITLKAKLTYNPTIPGQRIIFKLNGNIIGEAITDSNGIASMNYKFTNSGNHIFSAEYLGNSYYNPSSTDLNLINIYETPNVPIIPEPIEYHINNGTTNNTQNNNLGNTSTIQRNSNSVNTANAKMKSTGIGFIPIVLVLLSLLGITSFRDKPKH</sequence>
<dbReference type="InterPro" id="IPR003344">
    <property type="entry name" value="Big_1_dom"/>
</dbReference>
<dbReference type="InterPro" id="IPR032109">
    <property type="entry name" value="Big_3_5"/>
</dbReference>
<keyword evidence="5" id="KW-1185">Reference proteome</keyword>
<feature type="transmembrane region" description="Helical" evidence="2">
    <location>
        <begin position="376"/>
        <end position="395"/>
    </location>
</feature>
<keyword evidence="2" id="KW-0472">Membrane</keyword>
<comment type="caution">
    <text evidence="4">The sequence shown here is derived from an EMBL/GenBank/DDBJ whole genome shotgun (WGS) entry which is preliminary data.</text>
</comment>
<evidence type="ECO:0000259" key="3">
    <source>
        <dbReference type="SMART" id="SM00634"/>
    </source>
</evidence>
<evidence type="ECO:0000313" key="4">
    <source>
        <dbReference type="EMBL" id="RBQ22247.1"/>
    </source>
</evidence>
<feature type="domain" description="Big-1" evidence="3">
    <location>
        <begin position="228"/>
        <end position="314"/>
    </location>
</feature>
<comment type="similarity">
    <text evidence="1">Belongs to the intimin/invasin family.</text>
</comment>
<keyword evidence="2" id="KW-0812">Transmembrane</keyword>
<dbReference type="Proteomes" id="UP000253099">
    <property type="component" value="Unassembled WGS sequence"/>
</dbReference>
<accession>A0A366M885</accession>
<dbReference type="Gene3D" id="2.60.40.10">
    <property type="entry name" value="Immunoglobulins"/>
    <property type="match status" value="2"/>
</dbReference>
<proteinExistence type="inferred from homology"/>
<dbReference type="AlphaFoldDB" id="A0A366M885"/>
<dbReference type="EMBL" id="NIZT01000070">
    <property type="protein sequence ID" value="RBQ22247.1"/>
    <property type="molecule type" value="Genomic_DNA"/>
</dbReference>
<evidence type="ECO:0000256" key="1">
    <source>
        <dbReference type="ARBA" id="ARBA00010116"/>
    </source>
</evidence>
<organism evidence="4 5">
    <name type="scientific">Candidatus Methanobinarius endosymbioticus</name>
    <dbReference type="NCBI Taxonomy" id="2006182"/>
    <lineage>
        <taxon>Archaea</taxon>
        <taxon>Methanobacteriati</taxon>
        <taxon>Methanobacteriota</taxon>
        <taxon>Methanomada group</taxon>
        <taxon>Methanobacteria</taxon>
        <taxon>Methanobacteriales</taxon>
        <taxon>Methanobacteriaceae</taxon>
        <taxon>Candidatus Methanobinarius</taxon>
    </lineage>
</organism>
<keyword evidence="2" id="KW-1133">Transmembrane helix</keyword>
<dbReference type="InterPro" id="IPR013783">
    <property type="entry name" value="Ig-like_fold"/>
</dbReference>
<evidence type="ECO:0000256" key="2">
    <source>
        <dbReference type="SAM" id="Phobius"/>
    </source>
</evidence>